<evidence type="ECO:0000313" key="3">
    <source>
        <dbReference type="Proteomes" id="UP000324222"/>
    </source>
</evidence>
<comment type="caution">
    <text evidence="2">The sequence shown here is derived from an EMBL/GenBank/DDBJ whole genome shotgun (WGS) entry which is preliminary data.</text>
</comment>
<evidence type="ECO:0000256" key="1">
    <source>
        <dbReference type="SAM" id="MobiDB-lite"/>
    </source>
</evidence>
<organism evidence="2 3">
    <name type="scientific">Portunus trituberculatus</name>
    <name type="common">Swimming crab</name>
    <name type="synonym">Neptunus trituberculatus</name>
    <dbReference type="NCBI Taxonomy" id="210409"/>
    <lineage>
        <taxon>Eukaryota</taxon>
        <taxon>Metazoa</taxon>
        <taxon>Ecdysozoa</taxon>
        <taxon>Arthropoda</taxon>
        <taxon>Crustacea</taxon>
        <taxon>Multicrustacea</taxon>
        <taxon>Malacostraca</taxon>
        <taxon>Eumalacostraca</taxon>
        <taxon>Eucarida</taxon>
        <taxon>Decapoda</taxon>
        <taxon>Pleocyemata</taxon>
        <taxon>Brachyura</taxon>
        <taxon>Eubrachyura</taxon>
        <taxon>Portunoidea</taxon>
        <taxon>Portunidae</taxon>
        <taxon>Portuninae</taxon>
        <taxon>Portunus</taxon>
    </lineage>
</organism>
<feature type="region of interest" description="Disordered" evidence="1">
    <location>
        <begin position="9"/>
        <end position="28"/>
    </location>
</feature>
<name>A0A5B7F925_PORTR</name>
<dbReference type="Proteomes" id="UP000324222">
    <property type="component" value="Unassembled WGS sequence"/>
</dbReference>
<dbReference type="EMBL" id="VSRR010005291">
    <property type="protein sequence ID" value="MPC42057.1"/>
    <property type="molecule type" value="Genomic_DNA"/>
</dbReference>
<reference evidence="2 3" key="1">
    <citation type="submission" date="2019-05" db="EMBL/GenBank/DDBJ databases">
        <title>Another draft genome of Portunus trituberculatus and its Hox gene families provides insights of decapod evolution.</title>
        <authorList>
            <person name="Jeong J.-H."/>
            <person name="Song I."/>
            <person name="Kim S."/>
            <person name="Choi T."/>
            <person name="Kim D."/>
            <person name="Ryu S."/>
            <person name="Kim W."/>
        </authorList>
    </citation>
    <scope>NUCLEOTIDE SEQUENCE [LARGE SCALE GENOMIC DNA]</scope>
    <source>
        <tissue evidence="2">Muscle</tissue>
    </source>
</reference>
<feature type="region of interest" description="Disordered" evidence="1">
    <location>
        <begin position="111"/>
        <end position="135"/>
    </location>
</feature>
<keyword evidence="3" id="KW-1185">Reference proteome</keyword>
<evidence type="ECO:0000313" key="2">
    <source>
        <dbReference type="EMBL" id="MPC42057.1"/>
    </source>
</evidence>
<proteinExistence type="predicted"/>
<gene>
    <name evidence="2" type="ORF">E2C01_035670</name>
</gene>
<dbReference type="AlphaFoldDB" id="A0A5B7F925"/>
<accession>A0A5B7F925</accession>
<sequence>MVSVIEVFQTSGHNRSSRPERSPAGVRRKGANAGAVLGVIRGTAVGGCWLADWLVGLLAICCYQPFSLATATLCLLSAGGQINEMQSFGPHTTSGNRSIAACNARFTSKRHAKPPDFVTKPDSPSQSIFKPPRRS</sequence>
<protein>
    <submittedName>
        <fullName evidence="2">Uncharacterized protein</fullName>
    </submittedName>
</protein>